<keyword evidence="1" id="KW-0805">Transcription regulation</keyword>
<dbReference type="InterPro" id="IPR050109">
    <property type="entry name" value="HTH-type_TetR-like_transc_reg"/>
</dbReference>
<dbReference type="GO" id="GO:0003700">
    <property type="term" value="F:DNA-binding transcription factor activity"/>
    <property type="evidence" value="ECO:0007669"/>
    <property type="project" value="TreeGrafter"/>
</dbReference>
<evidence type="ECO:0000256" key="1">
    <source>
        <dbReference type="ARBA" id="ARBA00023015"/>
    </source>
</evidence>
<evidence type="ECO:0000256" key="2">
    <source>
        <dbReference type="ARBA" id="ARBA00023125"/>
    </source>
</evidence>
<evidence type="ECO:0000256" key="4">
    <source>
        <dbReference type="PROSITE-ProRule" id="PRU00335"/>
    </source>
</evidence>
<dbReference type="InterPro" id="IPR036271">
    <property type="entry name" value="Tet_transcr_reg_TetR-rel_C_sf"/>
</dbReference>
<organism evidence="6 7">
    <name type="scientific">Adhaeribacter rhizoryzae</name>
    <dbReference type="NCBI Taxonomy" id="2607907"/>
    <lineage>
        <taxon>Bacteria</taxon>
        <taxon>Pseudomonadati</taxon>
        <taxon>Bacteroidota</taxon>
        <taxon>Cytophagia</taxon>
        <taxon>Cytophagales</taxon>
        <taxon>Hymenobacteraceae</taxon>
        <taxon>Adhaeribacter</taxon>
    </lineage>
</organism>
<keyword evidence="3" id="KW-0804">Transcription</keyword>
<name>A0A5M6DR86_9BACT</name>
<dbReference type="SUPFAM" id="SSF48498">
    <property type="entry name" value="Tetracyclin repressor-like, C-terminal domain"/>
    <property type="match status" value="1"/>
</dbReference>
<dbReference type="InterPro" id="IPR009057">
    <property type="entry name" value="Homeodomain-like_sf"/>
</dbReference>
<dbReference type="SUPFAM" id="SSF46689">
    <property type="entry name" value="Homeodomain-like"/>
    <property type="match status" value="1"/>
</dbReference>
<dbReference type="PANTHER" id="PTHR30055">
    <property type="entry name" value="HTH-TYPE TRANSCRIPTIONAL REGULATOR RUTR"/>
    <property type="match status" value="1"/>
</dbReference>
<dbReference type="InterPro" id="IPR001647">
    <property type="entry name" value="HTH_TetR"/>
</dbReference>
<feature type="DNA-binding region" description="H-T-H motif" evidence="4">
    <location>
        <begin position="35"/>
        <end position="54"/>
    </location>
</feature>
<dbReference type="InterPro" id="IPR025996">
    <property type="entry name" value="MT1864/Rv1816-like_C"/>
</dbReference>
<dbReference type="RefSeq" id="WP_150087193.1">
    <property type="nucleotide sequence ID" value="NZ_VWSF01000002.1"/>
</dbReference>
<dbReference type="Pfam" id="PF13305">
    <property type="entry name" value="TetR_C_33"/>
    <property type="match status" value="1"/>
</dbReference>
<reference evidence="6 7" key="1">
    <citation type="submission" date="2019-09" db="EMBL/GenBank/DDBJ databases">
        <title>Genome sequence and assembly of Adhaeribacter sp.</title>
        <authorList>
            <person name="Chhetri G."/>
        </authorList>
    </citation>
    <scope>NUCLEOTIDE SEQUENCE [LARGE SCALE GENOMIC DNA]</scope>
    <source>
        <strain evidence="6 7">DK36</strain>
    </source>
</reference>
<feature type="domain" description="HTH tetR-type" evidence="5">
    <location>
        <begin position="12"/>
        <end position="72"/>
    </location>
</feature>
<dbReference type="PRINTS" id="PR00455">
    <property type="entry name" value="HTHTETR"/>
</dbReference>
<evidence type="ECO:0000313" key="6">
    <source>
        <dbReference type="EMBL" id="KAA5548866.1"/>
    </source>
</evidence>
<dbReference type="Gene3D" id="1.10.357.10">
    <property type="entry name" value="Tetracycline Repressor, domain 2"/>
    <property type="match status" value="1"/>
</dbReference>
<dbReference type="EMBL" id="VWSF01000002">
    <property type="protein sequence ID" value="KAA5548866.1"/>
    <property type="molecule type" value="Genomic_DNA"/>
</dbReference>
<keyword evidence="7" id="KW-1185">Reference proteome</keyword>
<dbReference type="Proteomes" id="UP000323426">
    <property type="component" value="Unassembled WGS sequence"/>
</dbReference>
<evidence type="ECO:0000256" key="3">
    <source>
        <dbReference type="ARBA" id="ARBA00023163"/>
    </source>
</evidence>
<dbReference type="GO" id="GO:0000976">
    <property type="term" value="F:transcription cis-regulatory region binding"/>
    <property type="evidence" value="ECO:0007669"/>
    <property type="project" value="TreeGrafter"/>
</dbReference>
<accession>A0A5M6DR86</accession>
<gene>
    <name evidence="6" type="ORF">F0145_04965</name>
</gene>
<dbReference type="PANTHER" id="PTHR30055:SF234">
    <property type="entry name" value="HTH-TYPE TRANSCRIPTIONAL REGULATOR BETI"/>
    <property type="match status" value="1"/>
</dbReference>
<comment type="caution">
    <text evidence="6">The sequence shown here is derived from an EMBL/GenBank/DDBJ whole genome shotgun (WGS) entry which is preliminary data.</text>
</comment>
<evidence type="ECO:0000313" key="7">
    <source>
        <dbReference type="Proteomes" id="UP000323426"/>
    </source>
</evidence>
<proteinExistence type="predicted"/>
<evidence type="ECO:0000259" key="5">
    <source>
        <dbReference type="PROSITE" id="PS50977"/>
    </source>
</evidence>
<dbReference type="AlphaFoldDB" id="A0A5M6DR86"/>
<sequence length="200" mass="22984">MGIVERKQRQREEVRDGILRAAWALVQEEGWQSLSIRKIADAIEYSVPVIYSHFENKDAILQEFTKEGFRKLNNALDESGAQEKNPAAGLMLMAKAYWHFAFQNKEYYQLMYGLGMPTCEKVRQVPELSKFTDLLHGAVKNLITNSKNAETDSFLKFHTFWSMLHGLVSINMVERTACPDSLHELVLEDAVRGFIKNIQD</sequence>
<protein>
    <submittedName>
        <fullName evidence="6">TetR/AcrR family transcriptional regulator</fullName>
    </submittedName>
</protein>
<dbReference type="PROSITE" id="PS50977">
    <property type="entry name" value="HTH_TETR_2"/>
    <property type="match status" value="1"/>
</dbReference>
<dbReference type="Pfam" id="PF00440">
    <property type="entry name" value="TetR_N"/>
    <property type="match status" value="1"/>
</dbReference>
<keyword evidence="2 4" id="KW-0238">DNA-binding</keyword>